<dbReference type="InterPro" id="IPR050471">
    <property type="entry name" value="AB_hydrolase"/>
</dbReference>
<dbReference type="Proteomes" id="UP001596035">
    <property type="component" value="Unassembled WGS sequence"/>
</dbReference>
<keyword evidence="2" id="KW-0378">Hydrolase</keyword>
<keyword evidence="3" id="KW-1185">Reference proteome</keyword>
<proteinExistence type="predicted"/>
<dbReference type="PANTHER" id="PTHR43433:SF5">
    <property type="entry name" value="AB HYDROLASE-1 DOMAIN-CONTAINING PROTEIN"/>
    <property type="match status" value="1"/>
</dbReference>
<dbReference type="Gene3D" id="3.40.50.1820">
    <property type="entry name" value="alpha/beta hydrolase"/>
    <property type="match status" value="1"/>
</dbReference>
<evidence type="ECO:0000313" key="2">
    <source>
        <dbReference type="EMBL" id="MFC5239204.1"/>
    </source>
</evidence>
<dbReference type="InterPro" id="IPR029058">
    <property type="entry name" value="AB_hydrolase_fold"/>
</dbReference>
<evidence type="ECO:0000313" key="3">
    <source>
        <dbReference type="Proteomes" id="UP001596035"/>
    </source>
</evidence>
<gene>
    <name evidence="2" type="ORF">ACFPWV_04635</name>
</gene>
<feature type="domain" description="AB hydrolase-1" evidence="1">
    <location>
        <begin position="25"/>
        <end position="151"/>
    </location>
</feature>
<dbReference type="Pfam" id="PF00561">
    <property type="entry name" value="Abhydrolase_1"/>
    <property type="match status" value="1"/>
</dbReference>
<reference evidence="3" key="1">
    <citation type="journal article" date="2019" name="Int. J. Syst. Evol. Microbiol.">
        <title>The Global Catalogue of Microorganisms (GCM) 10K type strain sequencing project: providing services to taxonomists for standard genome sequencing and annotation.</title>
        <authorList>
            <consortium name="The Broad Institute Genomics Platform"/>
            <consortium name="The Broad Institute Genome Sequencing Center for Infectious Disease"/>
            <person name="Wu L."/>
            <person name="Ma J."/>
        </authorList>
    </citation>
    <scope>NUCLEOTIDE SEQUENCE [LARGE SCALE GENOMIC DNA]</scope>
    <source>
        <strain evidence="3">CGMCC 4.7131</strain>
    </source>
</reference>
<comment type="caution">
    <text evidence="2">The sequence shown here is derived from an EMBL/GenBank/DDBJ whole genome shotgun (WGS) entry which is preliminary data.</text>
</comment>
<evidence type="ECO:0000259" key="1">
    <source>
        <dbReference type="Pfam" id="PF00561"/>
    </source>
</evidence>
<dbReference type="InterPro" id="IPR000073">
    <property type="entry name" value="AB_hydrolase_1"/>
</dbReference>
<organism evidence="2 3">
    <name type="scientific">Streptomyces atrovirens</name>
    <dbReference type="NCBI Taxonomy" id="285556"/>
    <lineage>
        <taxon>Bacteria</taxon>
        <taxon>Bacillati</taxon>
        <taxon>Actinomycetota</taxon>
        <taxon>Actinomycetes</taxon>
        <taxon>Kitasatosporales</taxon>
        <taxon>Streptomycetaceae</taxon>
        <taxon>Streptomyces</taxon>
    </lineage>
</organism>
<dbReference type="GO" id="GO:0016787">
    <property type="term" value="F:hydrolase activity"/>
    <property type="evidence" value="ECO:0007669"/>
    <property type="project" value="UniProtKB-KW"/>
</dbReference>
<accession>A0ABW0DN61</accession>
<name>A0ABW0DN61_9ACTN</name>
<sequence>MHSTNVKNLEVPGAKLHYEVTGEGPVLLLICGGPTDAAIYAGLVGTLSENYTVVSYDPRGNSRSGLDGTPQEQRIEAHSDDAHRLLAAVTDEPAHVFGSSGGALVGLDLVARHPEQVKSLVVHEPPVMELLPDSDRWREHFQDVYDTYQAAGVGPAMQKFIAGVEGEDAPPPAPPEMGTPSPEMMEMMGRMAANAEFFVGNVMLPFSRFTPDAEALKSAPTRIVCAAGEASKGQPVQQAGLALADSIGAEAVDFPGDHQGFLTHSAPFAEQLRKVLAAGQ</sequence>
<dbReference type="PANTHER" id="PTHR43433">
    <property type="entry name" value="HYDROLASE, ALPHA/BETA FOLD FAMILY PROTEIN"/>
    <property type="match status" value="1"/>
</dbReference>
<dbReference type="EMBL" id="JBHSKN010000004">
    <property type="protein sequence ID" value="MFC5239204.1"/>
    <property type="molecule type" value="Genomic_DNA"/>
</dbReference>
<dbReference type="RefSeq" id="WP_344561158.1">
    <property type="nucleotide sequence ID" value="NZ_BAAATG010000021.1"/>
</dbReference>
<protein>
    <submittedName>
        <fullName evidence="2">Alpha/beta fold hydrolase</fullName>
    </submittedName>
</protein>
<dbReference type="SUPFAM" id="SSF53474">
    <property type="entry name" value="alpha/beta-Hydrolases"/>
    <property type="match status" value="1"/>
</dbReference>